<protein>
    <recommendedName>
        <fullName evidence="2">Lipoprotein</fullName>
    </recommendedName>
</protein>
<reference evidence="1" key="1">
    <citation type="submission" date="2018-02" db="EMBL/GenBank/DDBJ databases">
        <title>Rhizophora mucronata_Transcriptome.</title>
        <authorList>
            <person name="Meera S.P."/>
            <person name="Sreeshan A."/>
            <person name="Augustine A."/>
        </authorList>
    </citation>
    <scope>NUCLEOTIDE SEQUENCE</scope>
    <source>
        <tissue evidence="1">Leaf</tissue>
    </source>
</reference>
<sequence length="27" mass="3143">MIKNLKEFSLFGIFVSTGCFKNPLRHD</sequence>
<evidence type="ECO:0008006" key="2">
    <source>
        <dbReference type="Google" id="ProtNLM"/>
    </source>
</evidence>
<dbReference type="PROSITE" id="PS51257">
    <property type="entry name" value="PROKAR_LIPOPROTEIN"/>
    <property type="match status" value="1"/>
</dbReference>
<dbReference type="AlphaFoldDB" id="A0A2P2JDN5"/>
<accession>A0A2P2JDN5</accession>
<proteinExistence type="predicted"/>
<dbReference type="EMBL" id="GGEC01011103">
    <property type="protein sequence ID" value="MBW91586.1"/>
    <property type="molecule type" value="Transcribed_RNA"/>
</dbReference>
<evidence type="ECO:0000313" key="1">
    <source>
        <dbReference type="EMBL" id="MBW91586.1"/>
    </source>
</evidence>
<organism evidence="1">
    <name type="scientific">Rhizophora mucronata</name>
    <name type="common">Asiatic mangrove</name>
    <dbReference type="NCBI Taxonomy" id="61149"/>
    <lineage>
        <taxon>Eukaryota</taxon>
        <taxon>Viridiplantae</taxon>
        <taxon>Streptophyta</taxon>
        <taxon>Embryophyta</taxon>
        <taxon>Tracheophyta</taxon>
        <taxon>Spermatophyta</taxon>
        <taxon>Magnoliopsida</taxon>
        <taxon>eudicotyledons</taxon>
        <taxon>Gunneridae</taxon>
        <taxon>Pentapetalae</taxon>
        <taxon>rosids</taxon>
        <taxon>fabids</taxon>
        <taxon>Malpighiales</taxon>
        <taxon>Rhizophoraceae</taxon>
        <taxon>Rhizophora</taxon>
    </lineage>
</organism>
<name>A0A2P2JDN5_RHIMU</name>